<dbReference type="RefSeq" id="WP_109571716.1">
    <property type="nucleotide sequence ID" value="NZ_UHJL01000001.1"/>
</dbReference>
<evidence type="ECO:0000313" key="2">
    <source>
        <dbReference type="EMBL" id="SUQ18894.1"/>
    </source>
</evidence>
<dbReference type="AlphaFoldDB" id="A0A380RU24"/>
<evidence type="ECO:0008006" key="4">
    <source>
        <dbReference type="Google" id="ProtNLM"/>
    </source>
</evidence>
<evidence type="ECO:0000256" key="1">
    <source>
        <dbReference type="SAM" id="Coils"/>
    </source>
</evidence>
<feature type="coiled-coil region" evidence="1">
    <location>
        <begin position="421"/>
        <end position="448"/>
    </location>
</feature>
<accession>A0A380RU24</accession>
<dbReference type="Proteomes" id="UP000255423">
    <property type="component" value="Unassembled WGS sequence"/>
</dbReference>
<dbReference type="Pfam" id="PF03993">
    <property type="entry name" value="DUF349"/>
    <property type="match status" value="5"/>
</dbReference>
<evidence type="ECO:0000313" key="3">
    <source>
        <dbReference type="Proteomes" id="UP000255423"/>
    </source>
</evidence>
<reference evidence="2 3" key="1">
    <citation type="submission" date="2017-08" db="EMBL/GenBank/DDBJ databases">
        <authorList>
            <person name="de Groot N.N."/>
        </authorList>
    </citation>
    <scope>NUCLEOTIDE SEQUENCE [LARGE SCALE GENOMIC DNA]</scope>
    <source>
        <strain evidence="2 3">HM2</strain>
    </source>
</reference>
<keyword evidence="1" id="KW-0175">Coiled coil</keyword>
<protein>
    <recommendedName>
        <fullName evidence="4">DUF349 domain-containing protein</fullName>
    </recommendedName>
</protein>
<dbReference type="EMBL" id="UHJL01000001">
    <property type="protein sequence ID" value="SUQ18894.1"/>
    <property type="molecule type" value="Genomic_DNA"/>
</dbReference>
<feature type="coiled-coil region" evidence="1">
    <location>
        <begin position="256"/>
        <end position="287"/>
    </location>
</feature>
<gene>
    <name evidence="2" type="ORF">SAMN05661053_0116</name>
</gene>
<sequence length="969" mass="111052">MSIFDAFKPKWQNSNPAKRIEAIADLDELTSQDIVERVALSDDNVEVRMAAVKKLAIIKTLQDISTKDSDAGVRRLAESRAFEEIVKKLKNFNESALNSEVLGYIDAIKDTRYTEDVLKATDNVNLKRELVKQCSKQSLLAQIATRDSSEEIALQAADRVTSESLQADLIKSSKHTSVRKKISDKVRAKKEAEDNGRKAAELLQSKREALIKQAHFLAAQKDAFATKPQFDDLMNEANALGMGESAATLNEIYESFNKFYDEANAAKKAAENAEAEKQAKIARLTESLTELEGFVEAGTTEENADRVNAIIQEWNEGKSLMDAALIKRFNNAYFKSQEAKKIEIPTAESENASEEEIAIRKSLLERLQALSETEIDENTGKHLHAIVREWEKLALLEGDDPILQAYNALRTKLSELISAFNEKAQKVIEENSKKLRGLIERIQNIDENQEFREIHKILRDTYQEWKEIVGEQKFKYHDLWQEYKIATSRFQEMQQWENWHNEKDRDTIIEEMDALSKETPSQAVLAKFRELCGKWREIGPISAAKFQDYRDRFQALVDKVKENCAPFIEEQNAERQKNLVDKEALCQKVEDLVANAEIFWKDKFKAVQEIQENWKNIGMVPKEAFAALNKRFKDAVNAFYAQHKENVKLEDESREANYEKKVALCIEAEAIKDSTDWNATSTKLKQLQDAWKATGPVPKSKSDEIWTRFRTACDSFFEKKRNHFEEMDAAKQKNLEQKQALCEKLEALDIANITPEVIEAYKAIDAEWKTIGMVPKDAVESINERFNAIVNKIVAKMAESDPELQAKIADIKKKKQEMIEKVRQFAESAGSNQLADAVRDIQKEWVTLGSCGNDDDELRKAFRDVCDDFFTRRRDQLDIQEQARQNNLQKKILLCEQAEDLLTDLNDQTVVASMNKVKHFRRLWKEVGAVPREHSEKIWKRFNSACDQVFAFGRKDEKKEEAPAATTEA</sequence>
<proteinExistence type="predicted"/>
<name>A0A380RU24_FIBSU</name>
<dbReference type="InterPro" id="IPR007139">
    <property type="entry name" value="DUF349"/>
</dbReference>
<organism evidence="2 3">
    <name type="scientific">Fibrobacter succinogenes</name>
    <name type="common">Bacteroides succinogenes</name>
    <dbReference type="NCBI Taxonomy" id="833"/>
    <lineage>
        <taxon>Bacteria</taxon>
        <taxon>Pseudomonadati</taxon>
        <taxon>Fibrobacterota</taxon>
        <taxon>Fibrobacteria</taxon>
        <taxon>Fibrobacterales</taxon>
        <taxon>Fibrobacteraceae</taxon>
        <taxon>Fibrobacter</taxon>
    </lineage>
</organism>